<sequence length="103" mass="11623">MIMINQGFNVLKVMPNFKDGGDDVESFQGFSPLSSTTRPKLPNLSFHVRVMMFRFGDVVGYSGDCRIISMVESDEVLDILVKVGQELSILVEWFSKILQSFVL</sequence>
<gene>
    <name evidence="1" type="ORF">VNO77_04287</name>
</gene>
<dbReference type="AlphaFoldDB" id="A0AAN9N2S1"/>
<organism evidence="1 2">
    <name type="scientific">Canavalia gladiata</name>
    <name type="common">Sword bean</name>
    <name type="synonym">Dolichos gladiatus</name>
    <dbReference type="NCBI Taxonomy" id="3824"/>
    <lineage>
        <taxon>Eukaryota</taxon>
        <taxon>Viridiplantae</taxon>
        <taxon>Streptophyta</taxon>
        <taxon>Embryophyta</taxon>
        <taxon>Tracheophyta</taxon>
        <taxon>Spermatophyta</taxon>
        <taxon>Magnoliopsida</taxon>
        <taxon>eudicotyledons</taxon>
        <taxon>Gunneridae</taxon>
        <taxon>Pentapetalae</taxon>
        <taxon>rosids</taxon>
        <taxon>fabids</taxon>
        <taxon>Fabales</taxon>
        <taxon>Fabaceae</taxon>
        <taxon>Papilionoideae</taxon>
        <taxon>50 kb inversion clade</taxon>
        <taxon>NPAAA clade</taxon>
        <taxon>indigoferoid/millettioid clade</taxon>
        <taxon>Phaseoleae</taxon>
        <taxon>Canavalia</taxon>
    </lineage>
</organism>
<protein>
    <submittedName>
        <fullName evidence="1">Uncharacterized protein</fullName>
    </submittedName>
</protein>
<dbReference type="EMBL" id="JAYMYQ010000001">
    <property type="protein sequence ID" value="KAK7362183.1"/>
    <property type="molecule type" value="Genomic_DNA"/>
</dbReference>
<keyword evidence="2" id="KW-1185">Reference proteome</keyword>
<proteinExistence type="predicted"/>
<evidence type="ECO:0000313" key="2">
    <source>
        <dbReference type="Proteomes" id="UP001367508"/>
    </source>
</evidence>
<comment type="caution">
    <text evidence="1">The sequence shown here is derived from an EMBL/GenBank/DDBJ whole genome shotgun (WGS) entry which is preliminary data.</text>
</comment>
<accession>A0AAN9N2S1</accession>
<name>A0AAN9N2S1_CANGL</name>
<reference evidence="1 2" key="1">
    <citation type="submission" date="2024-01" db="EMBL/GenBank/DDBJ databases">
        <title>The genomes of 5 underutilized Papilionoideae crops provide insights into root nodulation and disease resistanc.</title>
        <authorList>
            <person name="Jiang F."/>
        </authorList>
    </citation>
    <scope>NUCLEOTIDE SEQUENCE [LARGE SCALE GENOMIC DNA]</scope>
    <source>
        <strain evidence="1">LVBAO_FW01</strain>
        <tissue evidence="1">Leaves</tissue>
    </source>
</reference>
<evidence type="ECO:0000313" key="1">
    <source>
        <dbReference type="EMBL" id="KAK7362183.1"/>
    </source>
</evidence>
<dbReference type="Proteomes" id="UP001367508">
    <property type="component" value="Unassembled WGS sequence"/>
</dbReference>